<dbReference type="EMBL" id="CM045882">
    <property type="protein sequence ID" value="KAI7935312.1"/>
    <property type="molecule type" value="Genomic_DNA"/>
</dbReference>
<reference evidence="2" key="2">
    <citation type="journal article" date="2018" name="Mol. Plant Microbe Interact.">
        <title>Genome sequence resources for the wheat stripe rust pathogen (Puccinia striiformis f. sp. tritici) and the barley stripe rust pathogen (Puccinia striiformis f. sp. hordei).</title>
        <authorList>
            <person name="Xia C."/>
            <person name="Wang M."/>
            <person name="Yin C."/>
            <person name="Cornejo O.E."/>
            <person name="Hulbert S.H."/>
            <person name="Chen X."/>
        </authorList>
    </citation>
    <scope>NUCLEOTIDE SEQUENCE [LARGE SCALE GENOMIC DNA]</scope>
    <source>
        <strain evidence="2">93-210</strain>
    </source>
</reference>
<protein>
    <submittedName>
        <fullName evidence="1">Uncharacterized protein</fullName>
    </submittedName>
</protein>
<dbReference type="Proteomes" id="UP001060170">
    <property type="component" value="Chromosome 18"/>
</dbReference>
<organism evidence="1 2">
    <name type="scientific">Puccinia striiformis f. sp. tritici</name>
    <dbReference type="NCBI Taxonomy" id="168172"/>
    <lineage>
        <taxon>Eukaryota</taxon>
        <taxon>Fungi</taxon>
        <taxon>Dikarya</taxon>
        <taxon>Basidiomycota</taxon>
        <taxon>Pucciniomycotina</taxon>
        <taxon>Pucciniomycetes</taxon>
        <taxon>Pucciniales</taxon>
        <taxon>Pucciniaceae</taxon>
        <taxon>Puccinia</taxon>
    </lineage>
</organism>
<reference evidence="1 2" key="3">
    <citation type="journal article" date="2022" name="Microbiol. Spectr.">
        <title>Folding features and dynamics of 3D genome architecture in plant fungal pathogens.</title>
        <authorList>
            <person name="Xia C."/>
        </authorList>
    </citation>
    <scope>NUCLEOTIDE SEQUENCE [LARGE SCALE GENOMIC DNA]</scope>
    <source>
        <strain evidence="1 2">93-210</strain>
    </source>
</reference>
<accession>A0ACC0DMR6</accession>
<gene>
    <name evidence="1" type="ORF">MJO28_016183</name>
</gene>
<sequence>MPDGGVGVAMKLQATLCTAGHRAGDRKLVSSQNSFKDMLPMRVLSTRFEPAIEVEKEATVSDGVSIIGSRAHPIGFT</sequence>
<evidence type="ECO:0000313" key="2">
    <source>
        <dbReference type="Proteomes" id="UP001060170"/>
    </source>
</evidence>
<comment type="caution">
    <text evidence="1">The sequence shown here is derived from an EMBL/GenBank/DDBJ whole genome shotgun (WGS) entry which is preliminary data.</text>
</comment>
<keyword evidence="2" id="KW-1185">Reference proteome</keyword>
<evidence type="ECO:0000313" key="1">
    <source>
        <dbReference type="EMBL" id="KAI7935312.1"/>
    </source>
</evidence>
<reference evidence="2" key="1">
    <citation type="journal article" date="2018" name="BMC Genomics">
        <title>Genomic insights into host adaptation between the wheat stripe rust pathogen (Puccinia striiformis f. sp. tritici) and the barley stripe rust pathogen (Puccinia striiformis f. sp. hordei).</title>
        <authorList>
            <person name="Xia C."/>
            <person name="Wang M."/>
            <person name="Yin C."/>
            <person name="Cornejo O.E."/>
            <person name="Hulbert S.H."/>
            <person name="Chen X."/>
        </authorList>
    </citation>
    <scope>NUCLEOTIDE SEQUENCE [LARGE SCALE GENOMIC DNA]</scope>
    <source>
        <strain evidence="2">93-210</strain>
    </source>
</reference>
<name>A0ACC0DMR6_9BASI</name>
<proteinExistence type="predicted"/>